<dbReference type="PANTHER" id="PTHR12448">
    <property type="entry name" value="ATP SYNTHASE EPSILON CHAIN, MITOCHONDRIAL"/>
    <property type="match status" value="1"/>
</dbReference>
<gene>
    <name evidence="2" type="ORF">CSSPJE1EN1_LOCUS22320</name>
</gene>
<evidence type="ECO:0008006" key="4">
    <source>
        <dbReference type="Google" id="ProtNLM"/>
    </source>
</evidence>
<name>A0ABP0XDX1_9BRYO</name>
<dbReference type="CDD" id="cd12153">
    <property type="entry name" value="F1-ATPase_epsilon"/>
    <property type="match status" value="1"/>
</dbReference>
<reference evidence="2" key="1">
    <citation type="submission" date="2024-02" db="EMBL/GenBank/DDBJ databases">
        <authorList>
            <consortium name="ELIXIR-Norway"/>
            <consortium name="Elixir Norway"/>
        </authorList>
    </citation>
    <scope>NUCLEOTIDE SEQUENCE</scope>
</reference>
<evidence type="ECO:0000256" key="1">
    <source>
        <dbReference type="ARBA" id="ARBA00009502"/>
    </source>
</evidence>
<dbReference type="Proteomes" id="UP001497444">
    <property type="component" value="Chromosome 8"/>
</dbReference>
<dbReference type="EMBL" id="OZ020103">
    <property type="protein sequence ID" value="CAK9276842.1"/>
    <property type="molecule type" value="Genomic_DNA"/>
</dbReference>
<dbReference type="InterPro" id="IPR036742">
    <property type="entry name" value="ATP_synth_F1_esu_sf_mt"/>
</dbReference>
<comment type="similarity">
    <text evidence="1">Belongs to the eukaryotic ATPase epsilon family.</text>
</comment>
<proteinExistence type="inferred from homology"/>
<dbReference type="SUPFAM" id="SSF48690">
    <property type="entry name" value="Epsilon subunit of mitochondrial F1F0-ATP synthase"/>
    <property type="match status" value="1"/>
</dbReference>
<accession>A0ABP0XDX1</accession>
<sequence length="97" mass="10768">MSGAAAVAAAPYWRNAGMTYISYANTCAAMVRNCLKEPHKIKALNREQVYYKLQIYQEGEPHKAGACSSFLSSPPQIHKPLLLLLFFFSSASLWQVA</sequence>
<dbReference type="Gene3D" id="1.10.1620.20">
    <property type="entry name" value="ATP synthase, F1 complex, epsilon subunit superfamily, mitochondrial"/>
    <property type="match status" value="1"/>
</dbReference>
<evidence type="ECO:0000313" key="3">
    <source>
        <dbReference type="Proteomes" id="UP001497444"/>
    </source>
</evidence>
<keyword evidence="3" id="KW-1185">Reference proteome</keyword>
<organism evidence="2 3">
    <name type="scientific">Sphagnum jensenii</name>
    <dbReference type="NCBI Taxonomy" id="128206"/>
    <lineage>
        <taxon>Eukaryota</taxon>
        <taxon>Viridiplantae</taxon>
        <taxon>Streptophyta</taxon>
        <taxon>Embryophyta</taxon>
        <taxon>Bryophyta</taxon>
        <taxon>Sphagnophytina</taxon>
        <taxon>Sphagnopsida</taxon>
        <taxon>Sphagnales</taxon>
        <taxon>Sphagnaceae</taxon>
        <taxon>Sphagnum</taxon>
    </lineage>
</organism>
<dbReference type="Pfam" id="PF04627">
    <property type="entry name" value="ATP-synt_Eps"/>
    <property type="match status" value="1"/>
</dbReference>
<protein>
    <recommendedName>
        <fullName evidence="4">ATP synthase subunit epsilon, mitochondrial</fullName>
    </recommendedName>
</protein>
<dbReference type="PANTHER" id="PTHR12448:SF0">
    <property type="entry name" value="ATP SYNTHASE SUBUNIT EPSILON, MITOCHONDRIAL"/>
    <property type="match status" value="1"/>
</dbReference>
<evidence type="ECO:0000313" key="2">
    <source>
        <dbReference type="EMBL" id="CAK9276842.1"/>
    </source>
</evidence>
<dbReference type="InterPro" id="IPR006721">
    <property type="entry name" value="ATP_synth_F1_esu_mt"/>
</dbReference>